<dbReference type="GO" id="GO:0015667">
    <property type="term" value="F:site-specific DNA-methyltransferase (cytosine-N4-specific) activity"/>
    <property type="evidence" value="ECO:0007669"/>
    <property type="project" value="UniProtKB-EC"/>
</dbReference>
<evidence type="ECO:0000256" key="2">
    <source>
        <dbReference type="ARBA" id="ARBA00022603"/>
    </source>
</evidence>
<dbReference type="InterPro" id="IPR017985">
    <property type="entry name" value="MeTrfase_CN4_CS"/>
</dbReference>
<evidence type="ECO:0000313" key="11">
    <source>
        <dbReference type="EMBL" id="BCL28492.1"/>
    </source>
</evidence>
<dbReference type="GO" id="GO:0003677">
    <property type="term" value="F:DNA binding"/>
    <property type="evidence" value="ECO:0007669"/>
    <property type="project" value="UniProtKB-KW"/>
</dbReference>
<dbReference type="InterPro" id="IPR029063">
    <property type="entry name" value="SAM-dependent_MTases_sf"/>
</dbReference>
<evidence type="ECO:0000256" key="8">
    <source>
        <dbReference type="RuleBase" id="RU362026"/>
    </source>
</evidence>
<comment type="catalytic activity">
    <reaction evidence="7">
        <text>a 2'-deoxycytidine in DNA + S-adenosyl-L-methionine = an N(4)-methyl-2'-deoxycytidine in DNA + S-adenosyl-L-homocysteine + H(+)</text>
        <dbReference type="Rhea" id="RHEA:16857"/>
        <dbReference type="Rhea" id="RHEA-COMP:11369"/>
        <dbReference type="Rhea" id="RHEA-COMP:13674"/>
        <dbReference type="ChEBI" id="CHEBI:15378"/>
        <dbReference type="ChEBI" id="CHEBI:57856"/>
        <dbReference type="ChEBI" id="CHEBI:59789"/>
        <dbReference type="ChEBI" id="CHEBI:85452"/>
        <dbReference type="ChEBI" id="CHEBI:137933"/>
        <dbReference type="EC" id="2.1.1.113"/>
    </reaction>
</comment>
<evidence type="ECO:0000256" key="6">
    <source>
        <dbReference type="ARBA" id="ARBA00023125"/>
    </source>
</evidence>
<dbReference type="Pfam" id="PF01555">
    <property type="entry name" value="N6_N4_Mtase"/>
    <property type="match status" value="1"/>
</dbReference>
<keyword evidence="2 11" id="KW-0489">Methyltransferase</keyword>
<feature type="region of interest" description="Disordered" evidence="9">
    <location>
        <begin position="235"/>
        <end position="274"/>
    </location>
</feature>
<dbReference type="REBASE" id="446497">
    <property type="entry name" value="M.Sgl4677ORF33510P"/>
</dbReference>
<evidence type="ECO:0000313" key="12">
    <source>
        <dbReference type="Proteomes" id="UP000516444"/>
    </source>
</evidence>
<dbReference type="PROSITE" id="PS00093">
    <property type="entry name" value="N4_MTASE"/>
    <property type="match status" value="1"/>
</dbReference>
<dbReference type="SUPFAM" id="SSF53335">
    <property type="entry name" value="S-adenosyl-L-methionine-dependent methyltransferases"/>
    <property type="match status" value="1"/>
</dbReference>
<proteinExistence type="inferred from homology"/>
<evidence type="ECO:0000256" key="3">
    <source>
        <dbReference type="ARBA" id="ARBA00022679"/>
    </source>
</evidence>
<comment type="similarity">
    <text evidence="1">Belongs to the N(4)/N(6)-methyltransferase family. N(4) subfamily.</text>
</comment>
<evidence type="ECO:0000259" key="10">
    <source>
        <dbReference type="Pfam" id="PF01555"/>
    </source>
</evidence>
<keyword evidence="5" id="KW-0680">Restriction system</keyword>
<keyword evidence="6" id="KW-0238">DNA-binding</keyword>
<dbReference type="Gene3D" id="3.40.50.150">
    <property type="entry name" value="Vaccinia Virus protein VP39"/>
    <property type="match status" value="1"/>
</dbReference>
<dbReference type="InterPro" id="IPR002941">
    <property type="entry name" value="DNA_methylase_N4/N6"/>
</dbReference>
<dbReference type="GO" id="GO:0008170">
    <property type="term" value="F:N-methyltransferase activity"/>
    <property type="evidence" value="ECO:0007669"/>
    <property type="project" value="InterPro"/>
</dbReference>
<dbReference type="EC" id="2.1.1.-" evidence="8"/>
<feature type="compositionally biased region" description="Polar residues" evidence="9">
    <location>
        <begin position="256"/>
        <end position="266"/>
    </location>
</feature>
<protein>
    <recommendedName>
        <fullName evidence="8">Methyltransferase</fullName>
        <ecNumber evidence="8">2.1.1.-</ecNumber>
    </recommendedName>
</protein>
<dbReference type="EMBL" id="AP023440">
    <property type="protein sequence ID" value="BCL28492.1"/>
    <property type="molecule type" value="Genomic_DNA"/>
</dbReference>
<gene>
    <name evidence="11" type="ORF">GCM10017557_33510</name>
</gene>
<dbReference type="AlphaFoldDB" id="A0A7G1P0J4"/>
<dbReference type="KEGG" id="sgm:GCM10017557_33510"/>
<evidence type="ECO:0000256" key="5">
    <source>
        <dbReference type="ARBA" id="ARBA00022747"/>
    </source>
</evidence>
<keyword evidence="4" id="KW-0949">S-adenosyl-L-methionine</keyword>
<dbReference type="Proteomes" id="UP000516444">
    <property type="component" value="Chromosome"/>
</dbReference>
<dbReference type="InterPro" id="IPR001091">
    <property type="entry name" value="RM_Methyltransferase"/>
</dbReference>
<evidence type="ECO:0000256" key="1">
    <source>
        <dbReference type="ARBA" id="ARBA00010203"/>
    </source>
</evidence>
<accession>A0A7G1P0J4</accession>
<dbReference type="PRINTS" id="PR00508">
    <property type="entry name" value="S21N4MTFRASE"/>
</dbReference>
<dbReference type="GO" id="GO:0009307">
    <property type="term" value="P:DNA restriction-modification system"/>
    <property type="evidence" value="ECO:0007669"/>
    <property type="project" value="UniProtKB-KW"/>
</dbReference>
<name>A0A7G1P0J4_9ACTN</name>
<reference evidence="11 12" key="1">
    <citation type="journal article" date="2014" name="Int. J. Syst. Evol. Microbiol.">
        <title>Complete genome sequence of Corynebacterium casei LMG S-19264T (=DSM 44701T), isolated from a smear-ripened cheese.</title>
        <authorList>
            <consortium name="US DOE Joint Genome Institute (JGI-PGF)"/>
            <person name="Walter F."/>
            <person name="Albersmeier A."/>
            <person name="Kalinowski J."/>
            <person name="Ruckert C."/>
        </authorList>
    </citation>
    <scope>NUCLEOTIDE SEQUENCE [LARGE SCALE GENOMIC DNA]</scope>
    <source>
        <strain evidence="11 12">JCM 4677</strain>
    </source>
</reference>
<dbReference type="GO" id="GO:0032259">
    <property type="term" value="P:methylation"/>
    <property type="evidence" value="ECO:0007669"/>
    <property type="project" value="UniProtKB-KW"/>
</dbReference>
<keyword evidence="3" id="KW-0808">Transferase</keyword>
<feature type="domain" description="DNA methylase N-4/N-6" evidence="10">
    <location>
        <begin position="38"/>
        <end position="346"/>
    </location>
</feature>
<evidence type="ECO:0000256" key="7">
    <source>
        <dbReference type="ARBA" id="ARBA00049120"/>
    </source>
</evidence>
<sequence length="372" mass="40600">MNPRPRRERGPSGARPTVRLLTGDAVEVLRTLPTGSADCVVTSPPYWRLRDYGTGSWTGGSPACPHPDATDPAGPPASVSAPRSCTRCGAAWTDEQYGLEPTPLAYVQHLRQVFAQLYRVLAPAGTAWLNLGDSYSTNSDGYWCSRPGQYRQPRYRPRADVSPKNLIGMPWRVAQALQADGWILRNAIIWHKPNAAPFPSRDRLTCRYEVLFLLVKQQKYFFNLDPICQSYTGDRSLSRGAHRRGNAPHTARGTRLPSSRTQTASPSLPGRDPGDVWTIPVIPGQHQLHPAAFPIDIPLRCIAAGCPPHGSVLDPFSGTGTTGQAAIHLNHPYTGIDLNPAFHRHALTRLNDVVPGIGDVADHSTGPRTEVA</sequence>
<evidence type="ECO:0000256" key="4">
    <source>
        <dbReference type="ARBA" id="ARBA00022691"/>
    </source>
</evidence>
<keyword evidence="12" id="KW-1185">Reference proteome</keyword>
<organism evidence="11 12">
    <name type="scientific">Streptomyces aurantiacus</name>
    <dbReference type="NCBI Taxonomy" id="47760"/>
    <lineage>
        <taxon>Bacteria</taxon>
        <taxon>Bacillati</taxon>
        <taxon>Actinomycetota</taxon>
        <taxon>Actinomycetes</taxon>
        <taxon>Kitasatosporales</taxon>
        <taxon>Streptomycetaceae</taxon>
        <taxon>Streptomyces</taxon>
        <taxon>Streptomyces aurantiacus group</taxon>
    </lineage>
</organism>
<evidence type="ECO:0000256" key="9">
    <source>
        <dbReference type="SAM" id="MobiDB-lite"/>
    </source>
</evidence>